<dbReference type="InterPro" id="IPR005302">
    <property type="entry name" value="MoCF_Sase_C"/>
</dbReference>
<dbReference type="Pfam" id="PF03475">
    <property type="entry name" value="YiiM_3-alpha"/>
    <property type="match status" value="1"/>
</dbReference>
<dbReference type="SUPFAM" id="SSF50800">
    <property type="entry name" value="PK beta-barrel domain-like"/>
    <property type="match status" value="1"/>
</dbReference>
<evidence type="ECO:0000313" key="2">
    <source>
        <dbReference type="EMBL" id="PJJ58661.1"/>
    </source>
</evidence>
<reference evidence="2 3" key="1">
    <citation type="submission" date="2017-11" db="EMBL/GenBank/DDBJ databases">
        <title>Genomic Encyclopedia of Archaeal and Bacterial Type Strains, Phase II (KMG-II): From Individual Species to Whole Genera.</title>
        <authorList>
            <person name="Goeker M."/>
        </authorList>
    </citation>
    <scope>NUCLEOTIDE SEQUENCE [LARGE SCALE GENOMIC DNA]</scope>
    <source>
        <strain evidence="2 3">DSM 11115</strain>
    </source>
</reference>
<proteinExistence type="predicted"/>
<evidence type="ECO:0000259" key="1">
    <source>
        <dbReference type="PROSITE" id="PS51340"/>
    </source>
</evidence>
<dbReference type="GO" id="GO:0003824">
    <property type="term" value="F:catalytic activity"/>
    <property type="evidence" value="ECO:0007669"/>
    <property type="project" value="InterPro"/>
</dbReference>
<comment type="caution">
    <text evidence="2">The sequence shown here is derived from an EMBL/GenBank/DDBJ whole genome shotgun (WGS) entry which is preliminary data.</text>
</comment>
<gene>
    <name evidence="2" type="ORF">CLV45_0071</name>
</gene>
<dbReference type="AlphaFoldDB" id="A0A2M9BL56"/>
<dbReference type="PANTHER" id="PTHR30212">
    <property type="entry name" value="PROTEIN YIIM"/>
    <property type="match status" value="1"/>
</dbReference>
<dbReference type="InterPro" id="IPR011037">
    <property type="entry name" value="Pyrv_Knase-like_insert_dom_sf"/>
</dbReference>
<name>A0A2M9BL56_9BACT</name>
<dbReference type="PANTHER" id="PTHR30212:SF2">
    <property type="entry name" value="PROTEIN YIIM"/>
    <property type="match status" value="1"/>
</dbReference>
<dbReference type="OrthoDB" id="9786134at2"/>
<dbReference type="RefSeq" id="WP_100334421.1">
    <property type="nucleotide sequence ID" value="NZ_PGFA01000001.1"/>
</dbReference>
<dbReference type="GO" id="GO:0030151">
    <property type="term" value="F:molybdenum ion binding"/>
    <property type="evidence" value="ECO:0007669"/>
    <property type="project" value="InterPro"/>
</dbReference>
<evidence type="ECO:0000313" key="3">
    <source>
        <dbReference type="Proteomes" id="UP000228535"/>
    </source>
</evidence>
<dbReference type="Pfam" id="PF03473">
    <property type="entry name" value="MOSC"/>
    <property type="match status" value="1"/>
</dbReference>
<accession>A0A2M9BL56</accession>
<keyword evidence="3" id="KW-1185">Reference proteome</keyword>
<dbReference type="InterPro" id="IPR005163">
    <property type="entry name" value="Tri_helical_YiiM-like"/>
</dbReference>
<dbReference type="GO" id="GO:0030170">
    <property type="term" value="F:pyridoxal phosphate binding"/>
    <property type="evidence" value="ECO:0007669"/>
    <property type="project" value="InterPro"/>
</dbReference>
<dbReference type="InterPro" id="IPR052353">
    <property type="entry name" value="Benzoxazolinone_Detox_Enz"/>
</dbReference>
<dbReference type="EMBL" id="PGFA01000001">
    <property type="protein sequence ID" value="PJJ58661.1"/>
    <property type="molecule type" value="Genomic_DNA"/>
</dbReference>
<dbReference type="PROSITE" id="PS51340">
    <property type="entry name" value="MOSC"/>
    <property type="match status" value="1"/>
</dbReference>
<dbReference type="Gene3D" id="2.40.33.20">
    <property type="entry name" value="PK beta-barrel domain-like"/>
    <property type="match status" value="1"/>
</dbReference>
<protein>
    <submittedName>
        <fullName evidence="2">MOSC domain-containing protein YiiM</fullName>
    </submittedName>
</protein>
<feature type="domain" description="MOSC" evidence="1">
    <location>
        <begin position="42"/>
        <end position="177"/>
    </location>
</feature>
<dbReference type="Proteomes" id="UP000228535">
    <property type="component" value="Unassembled WGS sequence"/>
</dbReference>
<organism evidence="2 3">
    <name type="scientific">Hymenobacter chitinivorans DSM 11115</name>
    <dbReference type="NCBI Taxonomy" id="1121954"/>
    <lineage>
        <taxon>Bacteria</taxon>
        <taxon>Pseudomonadati</taxon>
        <taxon>Bacteroidota</taxon>
        <taxon>Cytophagia</taxon>
        <taxon>Cytophagales</taxon>
        <taxon>Hymenobacteraceae</taxon>
        <taxon>Hymenobacter</taxon>
    </lineage>
</organism>
<sequence>MSTRLTALTLPLASVRVGRPATFAAPSAAAVSRPWTSAIRKAEITGPVWLDGLNLAGDLQADQKNHGGPDQALCVYPGAHYAYWSQQLGRPMLPGSFGENLTLAGPATEHDVCLGDIFRLGEAVVQVSQPRSPCYKLGLRWQTPMLPKWLQDSGRTGWYLRVLQPGHVAPTDALELLERPYPAWPLTLVNSVKYEQRENLALAAELLNCPALGGQWRRKMQGRVAGTAPLYDDASRLQGPVAG</sequence>